<keyword evidence="4" id="KW-1185">Reference proteome</keyword>
<dbReference type="CDD" id="cd03823">
    <property type="entry name" value="GT4_ExpE7-like"/>
    <property type="match status" value="1"/>
</dbReference>
<dbReference type="InterPro" id="IPR050194">
    <property type="entry name" value="Glycosyltransferase_grp1"/>
</dbReference>
<reference evidence="3 4" key="1">
    <citation type="submission" date="2021-03" db="EMBL/GenBank/DDBJ databases">
        <title>Paenibacillus artemisicola MWE-103 whole genome sequence.</title>
        <authorList>
            <person name="Ham Y.J."/>
        </authorList>
    </citation>
    <scope>NUCLEOTIDE SEQUENCE [LARGE SCALE GENOMIC DNA]</scope>
    <source>
        <strain evidence="3 4">MWE-103</strain>
    </source>
</reference>
<dbReference type="Pfam" id="PF13579">
    <property type="entry name" value="Glyco_trans_4_4"/>
    <property type="match status" value="1"/>
</dbReference>
<comment type="caution">
    <text evidence="3">The sequence shown here is derived from an EMBL/GenBank/DDBJ whole genome shotgun (WGS) entry which is preliminary data.</text>
</comment>
<name>A0ABS3W4M1_9BACL</name>
<dbReference type="PANTHER" id="PTHR45947:SF13">
    <property type="entry name" value="TRANSFERASE"/>
    <property type="match status" value="1"/>
</dbReference>
<feature type="region of interest" description="Disordered" evidence="1">
    <location>
        <begin position="1"/>
        <end position="74"/>
    </location>
</feature>
<protein>
    <submittedName>
        <fullName evidence="3">Glycosyltransferase family 4 protein</fullName>
    </submittedName>
</protein>
<sequence>MKKNRTLQRSSRVKRSKPAAARKSGKKSGRGAARSMKQARKSRRPALAGRSRSRAAGGPSARRNAESANESAVSLRAPALQLPEARPFVPQPPNARMLSGERLSILYVVHAFYPDAYTGTEKFVLNLARGMMQRGHRVTVATYGDRLPEDAADADGIASASYEYDGVRVLAYRDVREDPAGTTDVAENPRLSAWAEAVLLREQPSLVHVAHAMRGFAFVQASQRLGIPYVMTLTDYWSVCPRLNLVRVDKQLCGGPEGGAACQTHCQIPQAGDRLQAIAPLLQGARRLFSPSMFLAAYVRHVLPDLTIEALPHGMRSDTLAANARTYRTGAPLTLVYGGSLSEHKGVHVLVRTMSLARSRRLRLRIYGDGKPEYEAALRRRAAGDRRISFHGAYAESDLPRLYQEADLAVVPSVWYENYPLALHEALASHVPVIASNVGGMAEKIVDGLNGYTFRVGDARHLADRLRLLLRKPGLINGLKANIRANPLPAAEEELGAYESVYFEHAR</sequence>
<dbReference type="Pfam" id="PF13692">
    <property type="entry name" value="Glyco_trans_1_4"/>
    <property type="match status" value="1"/>
</dbReference>
<evidence type="ECO:0000313" key="3">
    <source>
        <dbReference type="EMBL" id="MBO7743240.1"/>
    </source>
</evidence>
<gene>
    <name evidence="3" type="ORF">I8J29_03475</name>
</gene>
<dbReference type="Proteomes" id="UP000670947">
    <property type="component" value="Unassembled WGS sequence"/>
</dbReference>
<evidence type="ECO:0000313" key="4">
    <source>
        <dbReference type="Proteomes" id="UP000670947"/>
    </source>
</evidence>
<dbReference type="Gene3D" id="3.40.50.2000">
    <property type="entry name" value="Glycogen Phosphorylase B"/>
    <property type="match status" value="2"/>
</dbReference>
<organism evidence="3 4">
    <name type="scientific">Paenibacillus artemisiicola</name>
    <dbReference type="NCBI Taxonomy" id="1172618"/>
    <lineage>
        <taxon>Bacteria</taxon>
        <taxon>Bacillati</taxon>
        <taxon>Bacillota</taxon>
        <taxon>Bacilli</taxon>
        <taxon>Bacillales</taxon>
        <taxon>Paenibacillaceae</taxon>
        <taxon>Paenibacillus</taxon>
    </lineage>
</organism>
<dbReference type="EMBL" id="JAGGDJ010000002">
    <property type="protein sequence ID" value="MBO7743240.1"/>
    <property type="molecule type" value="Genomic_DNA"/>
</dbReference>
<accession>A0ABS3W4M1</accession>
<feature type="compositionally biased region" description="Basic residues" evidence="1">
    <location>
        <begin position="1"/>
        <end position="17"/>
    </location>
</feature>
<evidence type="ECO:0000259" key="2">
    <source>
        <dbReference type="Pfam" id="PF13579"/>
    </source>
</evidence>
<dbReference type="PANTHER" id="PTHR45947">
    <property type="entry name" value="SULFOQUINOVOSYL TRANSFERASE SQD2"/>
    <property type="match status" value="1"/>
</dbReference>
<dbReference type="InterPro" id="IPR028098">
    <property type="entry name" value="Glyco_trans_4-like_N"/>
</dbReference>
<evidence type="ECO:0000256" key="1">
    <source>
        <dbReference type="SAM" id="MobiDB-lite"/>
    </source>
</evidence>
<dbReference type="SUPFAM" id="SSF53756">
    <property type="entry name" value="UDP-Glycosyltransferase/glycogen phosphorylase"/>
    <property type="match status" value="1"/>
</dbReference>
<proteinExistence type="predicted"/>
<feature type="domain" description="Glycosyltransferase subfamily 4-like N-terminal" evidence="2">
    <location>
        <begin position="118"/>
        <end position="300"/>
    </location>
</feature>
<feature type="compositionally biased region" description="Low complexity" evidence="1">
    <location>
        <begin position="45"/>
        <end position="62"/>
    </location>
</feature>
<dbReference type="RefSeq" id="WP_208846287.1">
    <property type="nucleotide sequence ID" value="NZ_JAGGDJ010000002.1"/>
</dbReference>